<dbReference type="PROSITE" id="PS01097">
    <property type="entry name" value="HUPF_HYPC"/>
    <property type="match status" value="1"/>
</dbReference>
<dbReference type="GO" id="GO:1902670">
    <property type="term" value="F:carbon dioxide binding"/>
    <property type="evidence" value="ECO:0007669"/>
    <property type="project" value="TreeGrafter"/>
</dbReference>
<dbReference type="PRINTS" id="PR00445">
    <property type="entry name" value="HUPFHYPC"/>
</dbReference>
<dbReference type="GO" id="GO:0005506">
    <property type="term" value="F:iron ion binding"/>
    <property type="evidence" value="ECO:0007669"/>
    <property type="project" value="TreeGrafter"/>
</dbReference>
<evidence type="ECO:0000256" key="1">
    <source>
        <dbReference type="ARBA" id="ARBA00006018"/>
    </source>
</evidence>
<protein>
    <submittedName>
        <fullName evidence="2">[NiFe] hydrogenase metallocenter assembly protein HypC</fullName>
    </submittedName>
</protein>
<gene>
    <name evidence="2" type="ORF">MNBD_DELTA01-128</name>
</gene>
<dbReference type="InterPro" id="IPR001109">
    <property type="entry name" value="Hydrogenase_HupF/HypC"/>
</dbReference>
<comment type="similarity">
    <text evidence="1">Belongs to the HupF/HypC family.</text>
</comment>
<dbReference type="AlphaFoldDB" id="A0A3B0R9N8"/>
<dbReference type="InterPro" id="IPR019812">
    <property type="entry name" value="Hydgase_assmbl_chp_CS"/>
</dbReference>
<dbReference type="Pfam" id="PF01455">
    <property type="entry name" value="HupF_HypC"/>
    <property type="match status" value="1"/>
</dbReference>
<proteinExistence type="inferred from homology"/>
<sequence>MCLGVPGKVIKINGDMATVELGLATVEVSIQLLEGGAVGEYVIVHAGFAIERLDPEAARKTLDAMISFGGSG</sequence>
<name>A0A3B0R9N8_9ZZZZ</name>
<dbReference type="EMBL" id="UOEA01000097">
    <property type="protein sequence ID" value="VAV85746.1"/>
    <property type="molecule type" value="Genomic_DNA"/>
</dbReference>
<dbReference type="Gene3D" id="2.30.30.140">
    <property type="match status" value="1"/>
</dbReference>
<dbReference type="PANTHER" id="PTHR35177:SF2">
    <property type="entry name" value="HYDROGENASE MATURATION FACTOR HYBG"/>
    <property type="match status" value="1"/>
</dbReference>
<dbReference type="SUPFAM" id="SSF159127">
    <property type="entry name" value="HupF/HypC-like"/>
    <property type="match status" value="1"/>
</dbReference>
<organism evidence="2">
    <name type="scientific">hydrothermal vent metagenome</name>
    <dbReference type="NCBI Taxonomy" id="652676"/>
    <lineage>
        <taxon>unclassified sequences</taxon>
        <taxon>metagenomes</taxon>
        <taxon>ecological metagenomes</taxon>
    </lineage>
</organism>
<dbReference type="GO" id="GO:0051604">
    <property type="term" value="P:protein maturation"/>
    <property type="evidence" value="ECO:0007669"/>
    <property type="project" value="TreeGrafter"/>
</dbReference>
<evidence type="ECO:0000313" key="2">
    <source>
        <dbReference type="EMBL" id="VAV85746.1"/>
    </source>
</evidence>
<reference evidence="2" key="1">
    <citation type="submission" date="2018-06" db="EMBL/GenBank/DDBJ databases">
        <authorList>
            <person name="Zhirakovskaya E."/>
        </authorList>
    </citation>
    <scope>NUCLEOTIDE SEQUENCE</scope>
</reference>
<dbReference type="NCBIfam" id="TIGR00074">
    <property type="entry name" value="hypC_hupF"/>
    <property type="match status" value="1"/>
</dbReference>
<accession>A0A3B0R9N8</accession>
<dbReference type="PANTHER" id="PTHR35177">
    <property type="entry name" value="HYDROGENASE MATURATION FACTOR HYBG"/>
    <property type="match status" value="1"/>
</dbReference>